<dbReference type="Gene3D" id="3.30.530.20">
    <property type="match status" value="1"/>
</dbReference>
<dbReference type="Pfam" id="PF01852">
    <property type="entry name" value="START"/>
    <property type="match status" value="1"/>
</dbReference>
<dbReference type="InterPro" id="IPR023393">
    <property type="entry name" value="START-like_dom_sf"/>
</dbReference>
<dbReference type="PROSITE" id="PS50848">
    <property type="entry name" value="START"/>
    <property type="match status" value="1"/>
</dbReference>
<protein>
    <recommendedName>
        <fullName evidence="1">START domain-containing protein</fullName>
    </recommendedName>
</protein>
<organism evidence="2 3">
    <name type="scientific">Oopsacas minuta</name>
    <dbReference type="NCBI Taxonomy" id="111878"/>
    <lineage>
        <taxon>Eukaryota</taxon>
        <taxon>Metazoa</taxon>
        <taxon>Porifera</taxon>
        <taxon>Hexactinellida</taxon>
        <taxon>Hexasterophora</taxon>
        <taxon>Lyssacinosida</taxon>
        <taxon>Leucopsacidae</taxon>
        <taxon>Oopsacas</taxon>
    </lineage>
</organism>
<accession>A0AAV7K3S4</accession>
<dbReference type="Proteomes" id="UP001165289">
    <property type="component" value="Unassembled WGS sequence"/>
</dbReference>
<keyword evidence="3" id="KW-1185">Reference proteome</keyword>
<comment type="caution">
    <text evidence="2">The sequence shown here is derived from an EMBL/GenBank/DDBJ whole genome shotgun (WGS) entry which is preliminary data.</text>
</comment>
<dbReference type="InterPro" id="IPR002913">
    <property type="entry name" value="START_lipid-bd_dom"/>
</dbReference>
<gene>
    <name evidence="2" type="ORF">LOD99_2805</name>
</gene>
<dbReference type="PANTHER" id="PTHR19308">
    <property type="entry name" value="PHOSPHATIDYLCHOLINE TRANSFER PROTEIN"/>
    <property type="match status" value="1"/>
</dbReference>
<proteinExistence type="predicted"/>
<dbReference type="SUPFAM" id="SSF55961">
    <property type="entry name" value="Bet v1-like"/>
    <property type="match status" value="1"/>
</dbReference>
<evidence type="ECO:0000313" key="2">
    <source>
        <dbReference type="EMBL" id="KAI6654926.1"/>
    </source>
</evidence>
<name>A0AAV7K3S4_9METZ</name>
<sequence>MEHSLSSTIHPLTDKDIDYFKYLTDNTSGWEESFDSNGVSINTRNFVGTNIRMLRASSVFAGISPAIVYDYIQDTEYRSLHNSITYNSYTVCYIDDFNSIEYLCIKCVYPLYDRDIVMQKTCIPSPDDYVIIYHSVEDELAELDPTKVRAHTYITGYRLIPVPEGTLLTFLSHSDPKGYIPSFICNLVAKKSAPNTIASMCKESLSYLEWKESNNPLKMPWRKVEYRDKSLYASYSSIVKWGFTSSAICSSY</sequence>
<dbReference type="InterPro" id="IPR051213">
    <property type="entry name" value="START_lipid_transfer"/>
</dbReference>
<evidence type="ECO:0000259" key="1">
    <source>
        <dbReference type="PROSITE" id="PS50848"/>
    </source>
</evidence>
<feature type="domain" description="START" evidence="1">
    <location>
        <begin position="18"/>
        <end position="209"/>
    </location>
</feature>
<dbReference type="AlphaFoldDB" id="A0AAV7K3S4"/>
<evidence type="ECO:0000313" key="3">
    <source>
        <dbReference type="Proteomes" id="UP001165289"/>
    </source>
</evidence>
<reference evidence="2 3" key="1">
    <citation type="journal article" date="2023" name="BMC Biol.">
        <title>The compact genome of the sponge Oopsacas minuta (Hexactinellida) is lacking key metazoan core genes.</title>
        <authorList>
            <person name="Santini S."/>
            <person name="Schenkelaars Q."/>
            <person name="Jourda C."/>
            <person name="Duchesne M."/>
            <person name="Belahbib H."/>
            <person name="Rocher C."/>
            <person name="Selva M."/>
            <person name="Riesgo A."/>
            <person name="Vervoort M."/>
            <person name="Leys S.P."/>
            <person name="Kodjabachian L."/>
            <person name="Le Bivic A."/>
            <person name="Borchiellini C."/>
            <person name="Claverie J.M."/>
            <person name="Renard E."/>
        </authorList>
    </citation>
    <scope>NUCLEOTIDE SEQUENCE [LARGE SCALE GENOMIC DNA]</scope>
    <source>
        <strain evidence="2">SPO-2</strain>
    </source>
</reference>
<dbReference type="GO" id="GO:0005737">
    <property type="term" value="C:cytoplasm"/>
    <property type="evidence" value="ECO:0007669"/>
    <property type="project" value="UniProtKB-ARBA"/>
</dbReference>
<dbReference type="EMBL" id="JAKMXF010000221">
    <property type="protein sequence ID" value="KAI6654926.1"/>
    <property type="molecule type" value="Genomic_DNA"/>
</dbReference>
<dbReference type="PANTHER" id="PTHR19308:SF14">
    <property type="entry name" value="START DOMAIN-CONTAINING PROTEIN"/>
    <property type="match status" value="1"/>
</dbReference>
<dbReference type="GO" id="GO:0008289">
    <property type="term" value="F:lipid binding"/>
    <property type="evidence" value="ECO:0007669"/>
    <property type="project" value="InterPro"/>
</dbReference>